<keyword evidence="4 7" id="KW-1133">Transmembrane helix</keyword>
<evidence type="ECO:0000313" key="8">
    <source>
        <dbReference type="EMBL" id="EMR66344.1"/>
    </source>
</evidence>
<feature type="compositionally biased region" description="Polar residues" evidence="6">
    <location>
        <begin position="100"/>
        <end position="117"/>
    </location>
</feature>
<evidence type="ECO:0000256" key="2">
    <source>
        <dbReference type="ARBA" id="ARBA00022448"/>
    </source>
</evidence>
<dbReference type="OMA" id="HSTYERY"/>
<name>M7SJ24_EUTLA</name>
<gene>
    <name evidence="8" type="ORF">UCREL1_6667</name>
</gene>
<keyword evidence="5 7" id="KW-0472">Membrane</keyword>
<dbReference type="InterPro" id="IPR011701">
    <property type="entry name" value="MFS"/>
</dbReference>
<feature type="region of interest" description="Disordered" evidence="6">
    <location>
        <begin position="98"/>
        <end position="117"/>
    </location>
</feature>
<dbReference type="GO" id="GO:0016020">
    <property type="term" value="C:membrane"/>
    <property type="evidence" value="ECO:0007669"/>
    <property type="project" value="UniProtKB-SubCell"/>
</dbReference>
<evidence type="ECO:0000256" key="6">
    <source>
        <dbReference type="SAM" id="MobiDB-lite"/>
    </source>
</evidence>
<feature type="transmembrane region" description="Helical" evidence="7">
    <location>
        <begin position="262"/>
        <end position="282"/>
    </location>
</feature>
<sequence length="1100" mass="122559">MCFNVGVIIGPLLSGFLADPVHSLPSLFGPGSLFGGADGVRWLRSFPYALPNLLCSAVLSTAALGVILGLDETHPQLRHRPEPGRRLGKYLARTIMGRQPSESSQVSMGSDIPSTSATQRLLQDDDNESNETPFPEVEDKVRTPFQAVLTRNVCLNMLQRFLQSLHVSAFNSIFFSLLPTPKADNHNFHLPFRFTGGLGLSSEKIGFANTTIGMIGLPLQLLLYPRLISSLGVRSSYRVFLPLSIVAYFLLPYLVLLPDDEGLVWASLSGVLTMHVLSRTFVNPATMMLVNDSAPSRDLLGTVHGLASSISSTARIVGPVMGSSLSQFSDQIGSSLRDMDTCCLCSAVHILAKHHDEARARDLIPALNRHLKDLRVLLTTSKSLHCGVQYQIRPRNERKNKALLVDSVNLAPVDQLWGVFREDVDRFWVGSTSSVHTQLRRRLACVVVFLRSMLEAQAAVPPHIAQLFPEPLNYADVRNAGRKYIKIARKVGGLGAICWLPLDIPHSTYERYLNLEDEEVISHLISLRPRAEHYTDFVQRLVLSQLRDPSLSSSYYNLALDYGDFLPASDQLLLLLYALGGSDVPDVLLQGVRFPQRRWNDEGEMETTSAAEYGLPVELIRLLSDDIKFCQVAENPYITKSALEDSIVAWSLRPEMKSFFSNVLLPQTMNDLGGTILKLICFACPPCYEGNTHWLPSLKKAVWPILEWAARTYKVPTSLQTHVLEAMLYFSERDSVAIRHVAVEQARKLLQKSMPYYLHASVVLFQSILYRIDGGFAKSEARIRDFTWRGPKPATRRDHALQGRLHISQIENKIKCYDDDVPSSIYKWEAAQPLSTLDIEVTFRLQSTATRFFQSVGDFGAAKASLEQFLCLDTTKPIRPNTRRLLVGRLADIYCEMQEWAKAAEVLQPELGSAAASDRPRRWFRRLLLASVESNIGLANLDAAELVLRELADAVPLTLDDLHDQQLHMRRLLAWARIAHMRADDGGGGGGDNYTSEAVARWKHALGEVEHMHTLKSGAGFTAAVIHLSLAHAQLRAGDADGARRSWAAGLEILRTEKCEFGIPVVPTAWLLRRVAAEVHEWRGWSFRLMLPGGKPDVVL</sequence>
<dbReference type="GO" id="GO:0022857">
    <property type="term" value="F:transmembrane transporter activity"/>
    <property type="evidence" value="ECO:0007669"/>
    <property type="project" value="InterPro"/>
</dbReference>
<dbReference type="KEGG" id="ela:UCREL1_6667"/>
<feature type="transmembrane region" description="Helical" evidence="7">
    <location>
        <begin position="205"/>
        <end position="224"/>
    </location>
</feature>
<dbReference type="OrthoDB" id="3946009at2759"/>
<organism evidence="8 9">
    <name type="scientific">Eutypa lata (strain UCR-EL1)</name>
    <name type="common">Grapevine dieback disease fungus</name>
    <name type="synonym">Eutypa armeniacae</name>
    <dbReference type="NCBI Taxonomy" id="1287681"/>
    <lineage>
        <taxon>Eukaryota</taxon>
        <taxon>Fungi</taxon>
        <taxon>Dikarya</taxon>
        <taxon>Ascomycota</taxon>
        <taxon>Pezizomycotina</taxon>
        <taxon>Sordariomycetes</taxon>
        <taxon>Xylariomycetidae</taxon>
        <taxon>Xylariales</taxon>
        <taxon>Diatrypaceae</taxon>
        <taxon>Eutypa</taxon>
    </lineage>
</organism>
<evidence type="ECO:0000256" key="3">
    <source>
        <dbReference type="ARBA" id="ARBA00022692"/>
    </source>
</evidence>
<dbReference type="EMBL" id="KB706668">
    <property type="protein sequence ID" value="EMR66344.1"/>
    <property type="molecule type" value="Genomic_DNA"/>
</dbReference>
<accession>M7SJ24</accession>
<dbReference type="AlphaFoldDB" id="M7SJ24"/>
<feature type="transmembrane region" description="Helical" evidence="7">
    <location>
        <begin position="47"/>
        <end position="70"/>
    </location>
</feature>
<dbReference type="PANTHER" id="PTHR23504:SF6">
    <property type="entry name" value="MULTIDRUG TRANSPORTER, PUTATIVE (AFU_ORTHOLOGUE AFUA_4G08740)-RELATED"/>
    <property type="match status" value="1"/>
</dbReference>
<keyword evidence="3 7" id="KW-0812">Transmembrane</keyword>
<dbReference type="Gene3D" id="1.20.1250.20">
    <property type="entry name" value="MFS general substrate transporter like domains"/>
    <property type="match status" value="1"/>
</dbReference>
<evidence type="ECO:0000256" key="7">
    <source>
        <dbReference type="SAM" id="Phobius"/>
    </source>
</evidence>
<dbReference type="Proteomes" id="UP000012174">
    <property type="component" value="Unassembled WGS sequence"/>
</dbReference>
<proteinExistence type="predicted"/>
<reference evidence="9" key="1">
    <citation type="journal article" date="2013" name="Genome Announc.">
        <title>Draft genome sequence of the grapevine dieback fungus Eutypa lata UCR-EL1.</title>
        <authorList>
            <person name="Blanco-Ulate B."/>
            <person name="Rolshausen P.E."/>
            <person name="Cantu D."/>
        </authorList>
    </citation>
    <scope>NUCLEOTIDE SEQUENCE [LARGE SCALE GENOMIC DNA]</scope>
    <source>
        <strain evidence="9">UCR-EL1</strain>
    </source>
</reference>
<evidence type="ECO:0000313" key="9">
    <source>
        <dbReference type="Proteomes" id="UP000012174"/>
    </source>
</evidence>
<dbReference type="SUPFAM" id="SSF103473">
    <property type="entry name" value="MFS general substrate transporter"/>
    <property type="match status" value="1"/>
</dbReference>
<dbReference type="eggNOG" id="KOG2615">
    <property type="taxonomic scope" value="Eukaryota"/>
</dbReference>
<feature type="transmembrane region" description="Helical" evidence="7">
    <location>
        <begin position="236"/>
        <end position="256"/>
    </location>
</feature>
<keyword evidence="2" id="KW-0813">Transport</keyword>
<dbReference type="HOGENOM" id="CLU_009664_0_0_1"/>
<evidence type="ECO:0000256" key="1">
    <source>
        <dbReference type="ARBA" id="ARBA00004141"/>
    </source>
</evidence>
<protein>
    <submittedName>
        <fullName evidence="8">Putative mfs multidrug transporter protein</fullName>
    </submittedName>
</protein>
<dbReference type="PANTHER" id="PTHR23504">
    <property type="entry name" value="MAJOR FACILITATOR SUPERFAMILY DOMAIN-CONTAINING PROTEIN 10"/>
    <property type="match status" value="1"/>
</dbReference>
<evidence type="ECO:0000256" key="5">
    <source>
        <dbReference type="ARBA" id="ARBA00023136"/>
    </source>
</evidence>
<dbReference type="Pfam" id="PF07690">
    <property type="entry name" value="MFS_1"/>
    <property type="match status" value="1"/>
</dbReference>
<evidence type="ECO:0000256" key="4">
    <source>
        <dbReference type="ARBA" id="ARBA00022989"/>
    </source>
</evidence>
<dbReference type="InterPro" id="IPR036259">
    <property type="entry name" value="MFS_trans_sf"/>
</dbReference>
<comment type="subcellular location">
    <subcellularLocation>
        <location evidence="1">Membrane</location>
        <topology evidence="1">Multi-pass membrane protein</topology>
    </subcellularLocation>
</comment>
<keyword evidence="9" id="KW-1185">Reference proteome</keyword>